<accession>A0A4U0WT27</accession>
<organism evidence="1 2">
    <name type="scientific">Friedmanniomyces simplex</name>
    <dbReference type="NCBI Taxonomy" id="329884"/>
    <lineage>
        <taxon>Eukaryota</taxon>
        <taxon>Fungi</taxon>
        <taxon>Dikarya</taxon>
        <taxon>Ascomycota</taxon>
        <taxon>Pezizomycotina</taxon>
        <taxon>Dothideomycetes</taxon>
        <taxon>Dothideomycetidae</taxon>
        <taxon>Mycosphaerellales</taxon>
        <taxon>Teratosphaeriaceae</taxon>
        <taxon>Friedmanniomyces</taxon>
    </lineage>
</organism>
<comment type="caution">
    <text evidence="1">The sequence shown here is derived from an EMBL/GenBank/DDBJ whole genome shotgun (WGS) entry which is preliminary data.</text>
</comment>
<keyword evidence="2" id="KW-1185">Reference proteome</keyword>
<dbReference type="Proteomes" id="UP000309340">
    <property type="component" value="Unassembled WGS sequence"/>
</dbReference>
<protein>
    <submittedName>
        <fullName evidence="1">Uncharacterized protein</fullName>
    </submittedName>
</protein>
<dbReference type="EMBL" id="NAJQ01000625">
    <property type="protein sequence ID" value="TKA66714.1"/>
    <property type="molecule type" value="Genomic_DNA"/>
</dbReference>
<name>A0A4U0WT27_9PEZI</name>
<evidence type="ECO:0000313" key="1">
    <source>
        <dbReference type="EMBL" id="TKA66714.1"/>
    </source>
</evidence>
<gene>
    <name evidence="1" type="ORF">B0A55_09997</name>
</gene>
<evidence type="ECO:0000313" key="2">
    <source>
        <dbReference type="Proteomes" id="UP000309340"/>
    </source>
</evidence>
<dbReference type="AlphaFoldDB" id="A0A4U0WT27"/>
<reference evidence="1 2" key="1">
    <citation type="submission" date="2017-03" db="EMBL/GenBank/DDBJ databases">
        <title>Genomes of endolithic fungi from Antarctica.</title>
        <authorList>
            <person name="Coleine C."/>
            <person name="Masonjones S."/>
            <person name="Stajich J.E."/>
        </authorList>
    </citation>
    <scope>NUCLEOTIDE SEQUENCE [LARGE SCALE GENOMIC DNA]</scope>
    <source>
        <strain evidence="1 2">CCFEE 5184</strain>
    </source>
</reference>
<sequence length="235" mass="27606">MDNSNWWDAFYPIEGSTYYDPNHEEVYEWRDSGGEQYMFPTGVHPSRRGTYEPFGVWDSRPTEGELLYKVPYAYATDRHGSLHDMETRTDQERWEDVPNWRSAPAQSSWRNSYYRTKNGARRRQYYHNDPYEEAAAGHHHGSWDAPTAGYCGIIRAPDPESRNHSKRPVNETIPLTHYLDGDDYGQRQMFGRSNFGGHGEIPASRTPWAQRWMDEAEEDKRLANLDADFYDPDFY</sequence>
<proteinExistence type="predicted"/>
<dbReference type="OrthoDB" id="3812933at2759"/>